<proteinExistence type="predicted"/>
<dbReference type="InterPro" id="IPR011711">
    <property type="entry name" value="GntR_C"/>
</dbReference>
<dbReference type="PANTHER" id="PTHR43537">
    <property type="entry name" value="TRANSCRIPTIONAL REGULATOR, GNTR FAMILY"/>
    <property type="match status" value="1"/>
</dbReference>
<reference evidence="5 6" key="1">
    <citation type="submission" date="2016-10" db="EMBL/GenBank/DDBJ databases">
        <authorList>
            <person name="de Groot N.N."/>
        </authorList>
    </citation>
    <scope>NUCLEOTIDE SEQUENCE [LARGE SCALE GENOMIC DNA]</scope>
    <source>
        <strain evidence="5 6">DSM 16213</strain>
    </source>
</reference>
<dbReference type="Gene3D" id="1.20.120.530">
    <property type="entry name" value="GntR ligand-binding domain-like"/>
    <property type="match status" value="1"/>
</dbReference>
<organism evidence="5 6">
    <name type="scientific">Loktanella fryxellensis</name>
    <dbReference type="NCBI Taxonomy" id="245187"/>
    <lineage>
        <taxon>Bacteria</taxon>
        <taxon>Pseudomonadati</taxon>
        <taxon>Pseudomonadota</taxon>
        <taxon>Alphaproteobacteria</taxon>
        <taxon>Rhodobacterales</taxon>
        <taxon>Roseobacteraceae</taxon>
        <taxon>Loktanella</taxon>
    </lineage>
</organism>
<dbReference type="EMBL" id="FOCI01000031">
    <property type="protein sequence ID" value="SEN74074.1"/>
    <property type="molecule type" value="Genomic_DNA"/>
</dbReference>
<dbReference type="GO" id="GO:0003677">
    <property type="term" value="F:DNA binding"/>
    <property type="evidence" value="ECO:0007669"/>
    <property type="project" value="UniProtKB-KW"/>
</dbReference>
<dbReference type="InterPro" id="IPR008920">
    <property type="entry name" value="TF_FadR/GntR_C"/>
</dbReference>
<dbReference type="PANTHER" id="PTHR43537:SF39">
    <property type="entry name" value="HTH-TYPE TRANSCRIPTIONAL REGULATOR MCBR"/>
    <property type="match status" value="1"/>
</dbReference>
<dbReference type="SUPFAM" id="SSF48008">
    <property type="entry name" value="GntR ligand-binding domain-like"/>
    <property type="match status" value="1"/>
</dbReference>
<dbReference type="Proteomes" id="UP000199585">
    <property type="component" value="Unassembled WGS sequence"/>
</dbReference>
<evidence type="ECO:0000256" key="2">
    <source>
        <dbReference type="ARBA" id="ARBA00023125"/>
    </source>
</evidence>
<dbReference type="InterPro" id="IPR000524">
    <property type="entry name" value="Tscrpt_reg_HTH_GntR"/>
</dbReference>
<evidence type="ECO:0000259" key="4">
    <source>
        <dbReference type="PROSITE" id="PS50949"/>
    </source>
</evidence>
<dbReference type="SMART" id="SM00895">
    <property type="entry name" value="FCD"/>
    <property type="match status" value="1"/>
</dbReference>
<keyword evidence="6" id="KW-1185">Reference proteome</keyword>
<protein>
    <submittedName>
        <fullName evidence="5">Transcriptional regulator, GntR family</fullName>
    </submittedName>
</protein>
<feature type="domain" description="HTH gntR-type" evidence="4">
    <location>
        <begin position="31"/>
        <end position="98"/>
    </location>
</feature>
<dbReference type="RefSeq" id="WP_089905454.1">
    <property type="nucleotide sequence ID" value="NZ_FOCI01000031.1"/>
</dbReference>
<dbReference type="InterPro" id="IPR036390">
    <property type="entry name" value="WH_DNA-bd_sf"/>
</dbReference>
<accession>A0A1H8IZQ3</accession>
<dbReference type="Pfam" id="PF00392">
    <property type="entry name" value="GntR"/>
    <property type="match status" value="1"/>
</dbReference>
<evidence type="ECO:0000256" key="1">
    <source>
        <dbReference type="ARBA" id="ARBA00023015"/>
    </source>
</evidence>
<keyword evidence="2" id="KW-0238">DNA-binding</keyword>
<keyword evidence="3" id="KW-0804">Transcription</keyword>
<dbReference type="OrthoDB" id="9815654at2"/>
<sequence>MPQSRSATLVKTTPDPEAIPAIPLLALPPGTSDHEGVYQRLRAAIMTGVFAPDTTLTLRGLAEALSCSQTPVREAVRRLSSEHAIAVLENRRMCIPPMTARRFEEILSLRLTVEVHAARRALPYVSDAVIAAMADLDRQLDAALAAGDQTAVTALNQAFHRRLYAANPHQTVLPVVESIWLQLGPFQRQVVERGLKYYVQDRHRQILDALRRRDGPVLGDAILNDITDGIAISGRRYLAEVQR</sequence>
<dbReference type="SUPFAM" id="SSF46785">
    <property type="entry name" value="Winged helix' DNA-binding domain"/>
    <property type="match status" value="1"/>
</dbReference>
<dbReference type="SMART" id="SM00345">
    <property type="entry name" value="HTH_GNTR"/>
    <property type="match status" value="1"/>
</dbReference>
<dbReference type="InterPro" id="IPR036388">
    <property type="entry name" value="WH-like_DNA-bd_sf"/>
</dbReference>
<name>A0A1H8IZQ3_9RHOB</name>
<dbReference type="PROSITE" id="PS50949">
    <property type="entry name" value="HTH_GNTR"/>
    <property type="match status" value="1"/>
</dbReference>
<evidence type="ECO:0000313" key="6">
    <source>
        <dbReference type="Proteomes" id="UP000199585"/>
    </source>
</evidence>
<gene>
    <name evidence="5" type="ORF">SAMN04488003_13112</name>
</gene>
<keyword evidence="1" id="KW-0805">Transcription regulation</keyword>
<evidence type="ECO:0000313" key="5">
    <source>
        <dbReference type="EMBL" id="SEN74074.1"/>
    </source>
</evidence>
<dbReference type="GO" id="GO:0003700">
    <property type="term" value="F:DNA-binding transcription factor activity"/>
    <property type="evidence" value="ECO:0007669"/>
    <property type="project" value="InterPro"/>
</dbReference>
<dbReference type="AlphaFoldDB" id="A0A1H8IZQ3"/>
<evidence type="ECO:0000256" key="3">
    <source>
        <dbReference type="ARBA" id="ARBA00023163"/>
    </source>
</evidence>
<dbReference type="STRING" id="245187.SAMN04488003_13112"/>
<dbReference type="Gene3D" id="1.10.10.10">
    <property type="entry name" value="Winged helix-like DNA-binding domain superfamily/Winged helix DNA-binding domain"/>
    <property type="match status" value="1"/>
</dbReference>
<dbReference type="Pfam" id="PF07729">
    <property type="entry name" value="FCD"/>
    <property type="match status" value="1"/>
</dbReference>